<gene>
    <name evidence="3" type="ORF">EJB05_53717</name>
</gene>
<dbReference type="PANTHER" id="PTHR33207">
    <property type="entry name" value="F-BOX DOMAIN CONTAINING PROTEIN-RELATED"/>
    <property type="match status" value="1"/>
</dbReference>
<feature type="non-terminal residue" evidence="3">
    <location>
        <position position="1"/>
    </location>
</feature>
<dbReference type="InterPro" id="IPR036047">
    <property type="entry name" value="F-box-like_dom_sf"/>
</dbReference>
<keyword evidence="4" id="KW-1185">Reference proteome</keyword>
<dbReference type="OrthoDB" id="674561at2759"/>
<feature type="region of interest" description="Disordered" evidence="1">
    <location>
        <begin position="81"/>
        <end position="105"/>
    </location>
</feature>
<proteinExistence type="predicted"/>
<dbReference type="InterPro" id="IPR056594">
    <property type="entry name" value="AT5G49610-like_b-prop"/>
</dbReference>
<dbReference type="Pfam" id="PF23635">
    <property type="entry name" value="Beta-prop_AT5G49610-like"/>
    <property type="match status" value="1"/>
</dbReference>
<organism evidence="3 4">
    <name type="scientific">Eragrostis curvula</name>
    <name type="common">weeping love grass</name>
    <dbReference type="NCBI Taxonomy" id="38414"/>
    <lineage>
        <taxon>Eukaryota</taxon>
        <taxon>Viridiplantae</taxon>
        <taxon>Streptophyta</taxon>
        <taxon>Embryophyta</taxon>
        <taxon>Tracheophyta</taxon>
        <taxon>Spermatophyta</taxon>
        <taxon>Magnoliopsida</taxon>
        <taxon>Liliopsida</taxon>
        <taxon>Poales</taxon>
        <taxon>Poaceae</taxon>
        <taxon>PACMAD clade</taxon>
        <taxon>Chloridoideae</taxon>
        <taxon>Eragrostideae</taxon>
        <taxon>Eragrostidinae</taxon>
        <taxon>Eragrostis</taxon>
    </lineage>
</organism>
<feature type="region of interest" description="Disordered" evidence="1">
    <location>
        <begin position="1"/>
        <end position="23"/>
    </location>
</feature>
<reference evidence="3 4" key="1">
    <citation type="journal article" date="2019" name="Sci. Rep.">
        <title>A high-quality genome of Eragrostis curvula grass provides insights into Poaceae evolution and supports new strategies to enhance forage quality.</title>
        <authorList>
            <person name="Carballo J."/>
            <person name="Santos B.A.C.M."/>
            <person name="Zappacosta D."/>
            <person name="Garbus I."/>
            <person name="Selva J.P."/>
            <person name="Gallo C.A."/>
            <person name="Diaz A."/>
            <person name="Albertini E."/>
            <person name="Caccamo M."/>
            <person name="Echenique V."/>
        </authorList>
    </citation>
    <scope>NUCLEOTIDE SEQUENCE [LARGE SCALE GENOMIC DNA]</scope>
    <source>
        <strain evidence="4">cv. Victoria</strain>
        <tissue evidence="3">Leaf</tissue>
    </source>
</reference>
<dbReference type="SUPFAM" id="SSF81383">
    <property type="entry name" value="F-box domain"/>
    <property type="match status" value="1"/>
</dbReference>
<evidence type="ECO:0000259" key="2">
    <source>
        <dbReference type="PROSITE" id="PS50181"/>
    </source>
</evidence>
<dbReference type="SMART" id="SM00256">
    <property type="entry name" value="FBOX"/>
    <property type="match status" value="1"/>
</dbReference>
<accession>A0A5J9SPL7</accession>
<dbReference type="Gramene" id="TVU00869">
    <property type="protein sequence ID" value="TVU00869"/>
    <property type="gene ID" value="EJB05_53717"/>
</dbReference>
<protein>
    <recommendedName>
        <fullName evidence="2">F-box domain-containing protein</fullName>
    </recommendedName>
</protein>
<feature type="domain" description="F-box" evidence="2">
    <location>
        <begin position="20"/>
        <end position="70"/>
    </location>
</feature>
<dbReference type="InterPro" id="IPR001810">
    <property type="entry name" value="F-box_dom"/>
</dbReference>
<dbReference type="PROSITE" id="PS50181">
    <property type="entry name" value="FBOX"/>
    <property type="match status" value="1"/>
</dbReference>
<name>A0A5J9SPL7_9POAL</name>
<feature type="compositionally biased region" description="Low complexity" evidence="1">
    <location>
        <begin position="8"/>
        <end position="21"/>
    </location>
</feature>
<dbReference type="AlphaFoldDB" id="A0A5J9SPL7"/>
<comment type="caution">
    <text evidence="3">The sequence shown here is derived from an EMBL/GenBank/DDBJ whole genome shotgun (WGS) entry which is preliminary data.</text>
</comment>
<dbReference type="Proteomes" id="UP000324897">
    <property type="component" value="Unassembled WGS sequence"/>
</dbReference>
<dbReference type="Gene3D" id="1.20.1280.50">
    <property type="match status" value="1"/>
</dbReference>
<dbReference type="Pfam" id="PF12937">
    <property type="entry name" value="F-box-like"/>
    <property type="match status" value="1"/>
</dbReference>
<evidence type="ECO:0000256" key="1">
    <source>
        <dbReference type="SAM" id="MobiDB-lite"/>
    </source>
</evidence>
<evidence type="ECO:0000313" key="4">
    <source>
        <dbReference type="Proteomes" id="UP000324897"/>
    </source>
</evidence>
<evidence type="ECO:0000313" key="3">
    <source>
        <dbReference type="EMBL" id="TVU00869.1"/>
    </source>
</evidence>
<dbReference type="EMBL" id="RWGY01000536">
    <property type="protein sequence ID" value="TVU00869.1"/>
    <property type="molecule type" value="Genomic_DNA"/>
</dbReference>
<sequence>EFHGDDGGPSAAQGQAPSASATVRDVPDHILERIFLRLGSSAHLVRAASACKRWRRVVADRDFQARFRSLRAPLVAGHYHTVDPDRDDASEQQPSGGRPARPVFVPSPTLTVDRRRFSLDFLPVSNEWEWGIVDSRGGLLLLRSKTWRRWKRPTCFYPDLVVCEPLTRRHQSILLPSCLAGHGHLGFFLVNGDTSGGRGGSGSIGMSSFKEAGRNEPVSAVFSSGNDGGWRLRQLSSASRNNGGISIPKEDSVTFLGRANGSFYWGTGEGGAMLVLDEATAEFTSAMLPEDVRDSYDGRTFGVVGGEDGGVRVVCVIDNELRVYARINDGGDLWFAEKILRLPEATSRLPGRKVHYFQDDAVILSADDTYILLTPQEETWPFSVELETMDVERAQDRNRYAGPAYPCELPWPPALGEASSGGRRRRSCR</sequence>